<sequence>MKPTFSNQLFNWLLLGSSFVMCATTAQQLAAPFEFLSVYIIYLAFATASVLALLGLIIPKMNGERFARFFILTMFILPPVLLGYRWLINWAIYGINLISTSLTPAALVKLVLGIVFMWLTTKFSKQTAEKRQRDYGIYIILIGAFLIIRLLVLIGEAFTNDAIEIMSVTELIFKLAVAGSLIGIGERIRTVEPNLAKVFLALPIFFLYGLF</sequence>
<evidence type="ECO:0000313" key="2">
    <source>
        <dbReference type="EMBL" id="GLB47776.1"/>
    </source>
</evidence>
<evidence type="ECO:0000256" key="1">
    <source>
        <dbReference type="SAM" id="Phobius"/>
    </source>
</evidence>
<protein>
    <submittedName>
        <fullName evidence="2">Uncharacterized protein</fullName>
    </submittedName>
</protein>
<feature type="transmembrane region" description="Helical" evidence="1">
    <location>
        <begin position="93"/>
        <end position="119"/>
    </location>
</feature>
<dbReference type="RefSeq" id="WP_281763442.1">
    <property type="nucleotide sequence ID" value="NZ_BRVO01000001.1"/>
</dbReference>
<organism evidence="2 3">
    <name type="scientific">Neptunitalea lumnitzerae</name>
    <dbReference type="NCBI Taxonomy" id="2965509"/>
    <lineage>
        <taxon>Bacteria</taxon>
        <taxon>Pseudomonadati</taxon>
        <taxon>Bacteroidota</taxon>
        <taxon>Flavobacteriia</taxon>
        <taxon>Flavobacteriales</taxon>
        <taxon>Flavobacteriaceae</taxon>
        <taxon>Neptunitalea</taxon>
    </lineage>
</organism>
<feature type="transmembrane region" description="Helical" evidence="1">
    <location>
        <begin position="69"/>
        <end position="87"/>
    </location>
</feature>
<dbReference type="EMBL" id="BRVO01000001">
    <property type="protein sequence ID" value="GLB47776.1"/>
    <property type="molecule type" value="Genomic_DNA"/>
</dbReference>
<dbReference type="Proteomes" id="UP001143543">
    <property type="component" value="Unassembled WGS sequence"/>
</dbReference>
<feature type="transmembrane region" description="Helical" evidence="1">
    <location>
        <begin position="165"/>
        <end position="182"/>
    </location>
</feature>
<comment type="caution">
    <text evidence="2">The sequence shown here is derived from an EMBL/GenBank/DDBJ whole genome shotgun (WGS) entry which is preliminary data.</text>
</comment>
<reference evidence="2" key="1">
    <citation type="submission" date="2022-07" db="EMBL/GenBank/DDBJ databases">
        <title>Taxonomy of Novel Oxalotrophic and Methylotrophic Bacteria.</title>
        <authorList>
            <person name="Sahin N."/>
            <person name="Tani A."/>
        </authorList>
    </citation>
    <scope>NUCLEOTIDE SEQUENCE</scope>
    <source>
        <strain evidence="2">Y10</strain>
    </source>
</reference>
<name>A0ABQ5MEG1_9FLAO</name>
<keyword evidence="1" id="KW-0472">Membrane</keyword>
<feature type="transmembrane region" description="Helical" evidence="1">
    <location>
        <begin position="135"/>
        <end position="159"/>
    </location>
</feature>
<feature type="transmembrane region" description="Helical" evidence="1">
    <location>
        <begin position="194"/>
        <end position="210"/>
    </location>
</feature>
<proteinExistence type="predicted"/>
<evidence type="ECO:0000313" key="3">
    <source>
        <dbReference type="Proteomes" id="UP001143543"/>
    </source>
</evidence>
<keyword evidence="3" id="KW-1185">Reference proteome</keyword>
<gene>
    <name evidence="2" type="ORF">Y10_01440</name>
</gene>
<accession>A0ABQ5MEG1</accession>
<keyword evidence="1" id="KW-0812">Transmembrane</keyword>
<feature type="transmembrane region" description="Helical" evidence="1">
    <location>
        <begin position="12"/>
        <end position="30"/>
    </location>
</feature>
<keyword evidence="1" id="KW-1133">Transmembrane helix</keyword>
<feature type="transmembrane region" description="Helical" evidence="1">
    <location>
        <begin position="36"/>
        <end position="57"/>
    </location>
</feature>